<dbReference type="InterPro" id="IPR000782">
    <property type="entry name" value="FAS1_domain"/>
</dbReference>
<name>A0A316YTA5_9BASI</name>
<dbReference type="PROSITE" id="PS50213">
    <property type="entry name" value="FAS1"/>
    <property type="match status" value="1"/>
</dbReference>
<organism evidence="2 3">
    <name type="scientific">Acaromyces ingoldii</name>
    <dbReference type="NCBI Taxonomy" id="215250"/>
    <lineage>
        <taxon>Eukaryota</taxon>
        <taxon>Fungi</taxon>
        <taxon>Dikarya</taxon>
        <taxon>Basidiomycota</taxon>
        <taxon>Ustilaginomycotina</taxon>
        <taxon>Exobasidiomycetes</taxon>
        <taxon>Exobasidiales</taxon>
        <taxon>Cryptobasidiaceae</taxon>
        <taxon>Acaromyces</taxon>
    </lineage>
</organism>
<dbReference type="RefSeq" id="XP_025379835.1">
    <property type="nucleotide sequence ID" value="XM_025518545.1"/>
</dbReference>
<protein>
    <recommendedName>
        <fullName evidence="1">FAS1 domain-containing protein</fullName>
    </recommendedName>
</protein>
<dbReference type="InParanoid" id="A0A316YTA5"/>
<dbReference type="SUPFAM" id="SSF82153">
    <property type="entry name" value="FAS1 domain"/>
    <property type="match status" value="2"/>
</dbReference>
<keyword evidence="3" id="KW-1185">Reference proteome</keyword>
<dbReference type="SMART" id="SM00554">
    <property type="entry name" value="FAS1"/>
    <property type="match status" value="1"/>
</dbReference>
<sequence>KSIWEFIQDTPDLSQLKKVLKYAGKGSKELLDDKEKKITFFAPLNVERKHRAMEVMEHGDPMEHVAAWDRIVREVDDIEASKKGDDGDDDEDDDDERKKRRRKILAFLIDATIRYHVVDSAKPLTAWELAQNSTVASLLKVHGERTREVVGNLLDGEPFRVRVGKVILPRWSVVLNGYSPIVYRDVEVGGSLVHGVRYPLLIPPSTLQALFYGQATFSTLTSAAQKVDVDTYLKIPFNHSAVHHHHHNKGGSDKSLGLVRALEKDHETHPPAHAHGLEALTLFAPGNLAFLRLPAGLKLFLFSPFGSRVLQKVLAFHTLPRTAFFADAVYGVPGVKAAQDETRDAAEVAALFGEAAGWGGPANVTRFKFDTALPKLRCHKHKHGDEASVSKKKPEFEQVDVEVFRYYPLPGGKGPLQTRIAVEGVPVVFQDISTANGAAHLIERFIVPKSLRHGHGHDDDDEDASSYSIWHHVVDEAERAGYGRFDL</sequence>
<reference evidence="2 3" key="1">
    <citation type="journal article" date="2018" name="Mol. Biol. Evol.">
        <title>Broad Genomic Sampling Reveals a Smut Pathogenic Ancestry of the Fungal Clade Ustilaginomycotina.</title>
        <authorList>
            <person name="Kijpornyongpan T."/>
            <person name="Mondo S.J."/>
            <person name="Barry K."/>
            <person name="Sandor L."/>
            <person name="Lee J."/>
            <person name="Lipzen A."/>
            <person name="Pangilinan J."/>
            <person name="LaButti K."/>
            <person name="Hainaut M."/>
            <person name="Henrissat B."/>
            <person name="Grigoriev I.V."/>
            <person name="Spatafora J.W."/>
            <person name="Aime M.C."/>
        </authorList>
    </citation>
    <scope>NUCLEOTIDE SEQUENCE [LARGE SCALE GENOMIC DNA]</scope>
    <source>
        <strain evidence="2 3">MCA 4198</strain>
    </source>
</reference>
<dbReference type="InterPro" id="IPR036378">
    <property type="entry name" value="FAS1_dom_sf"/>
</dbReference>
<dbReference type="EMBL" id="KZ819634">
    <property type="protein sequence ID" value="PWN92637.1"/>
    <property type="molecule type" value="Genomic_DNA"/>
</dbReference>
<accession>A0A316YTA5</accession>
<dbReference type="GO" id="GO:0005615">
    <property type="term" value="C:extracellular space"/>
    <property type="evidence" value="ECO:0007669"/>
    <property type="project" value="TreeGrafter"/>
</dbReference>
<dbReference type="InterPro" id="IPR050904">
    <property type="entry name" value="Adhesion/Biosynth-related"/>
</dbReference>
<dbReference type="OrthoDB" id="7700931at2759"/>
<feature type="non-terminal residue" evidence="2">
    <location>
        <position position="487"/>
    </location>
</feature>
<dbReference type="PANTHER" id="PTHR10900:SF77">
    <property type="entry name" value="FI19380P1"/>
    <property type="match status" value="1"/>
</dbReference>
<dbReference type="AlphaFoldDB" id="A0A316YTA5"/>
<dbReference type="PANTHER" id="PTHR10900">
    <property type="entry name" value="PERIOSTIN-RELATED"/>
    <property type="match status" value="1"/>
</dbReference>
<proteinExistence type="predicted"/>
<gene>
    <name evidence="2" type="ORF">FA10DRAFT_220424</name>
</gene>
<evidence type="ECO:0000313" key="2">
    <source>
        <dbReference type="EMBL" id="PWN92637.1"/>
    </source>
</evidence>
<evidence type="ECO:0000313" key="3">
    <source>
        <dbReference type="Proteomes" id="UP000245768"/>
    </source>
</evidence>
<dbReference type="GeneID" id="37040461"/>
<evidence type="ECO:0000259" key="1">
    <source>
        <dbReference type="PROSITE" id="PS50213"/>
    </source>
</evidence>
<dbReference type="Gene3D" id="2.30.180.10">
    <property type="entry name" value="FAS1 domain"/>
    <property type="match status" value="2"/>
</dbReference>
<dbReference type="STRING" id="215250.A0A316YTA5"/>
<dbReference type="Proteomes" id="UP000245768">
    <property type="component" value="Unassembled WGS sequence"/>
</dbReference>
<feature type="non-terminal residue" evidence="2">
    <location>
        <position position="1"/>
    </location>
</feature>
<feature type="domain" description="FAS1" evidence="1">
    <location>
        <begin position="204"/>
        <end position="446"/>
    </location>
</feature>
<dbReference type="Pfam" id="PF02469">
    <property type="entry name" value="Fasciclin"/>
    <property type="match status" value="1"/>
</dbReference>